<dbReference type="SUPFAM" id="SSF49464">
    <property type="entry name" value="Carboxypeptidase regulatory domain-like"/>
    <property type="match status" value="3"/>
</dbReference>
<sequence length="1286" mass="133965">MALAMVVSPVAMAVGGTAGASEATETGVEADDLDAEDVQTQDAEDVSIDSTLEREARGGDTVEVFVRMDAKQSSFASATTATAETTQATLEQEAAQTQAALETYAADTPGVDILNEFWIANAALVEVDTSRASIDELATIDGVIHLHENFEVTSDSTSTAESADELTPSDEREAVSADREPGEPGEYEYTYGLEQINVPEVWDGLDVTGQGASVAVLDTGLDADHPEFEGFDAENNWAHFNETGHITGDPPTDADGHGTHVAGTVAGGNESGTHIGVAPDTELYAGAVIPDGSGEAAQVLGGMQWAVEQDVDVMSMSLGAAGHRDLYLETIANAHADGTILVASAGNEQEGTTSSPGNDPLSVSVGASNPSLGIASFSSGELVDTATEYGYSAGTDWPEQYILPDVSAPGVSVLSAYPDGEYEHLPGTSMAAPHVSGVVALMVAENPDLTIDEIKNRLVESAEKPPAEIATPAAEALDGQDTRYGHGIVDAYHAVSSVSNDSESVTVSVVDDGGEPMPDVPVDVIGESDVAMSSFTNASGDAEYELAHGEYTVTATEFGYSTPDRTVTVDGTSDTVELSLEPNVDATLLADQPHVVGANETLQMVDTEVVNLQNYTVDVTDSSIGSDAIEGVTVLNTTDPADPQAIASGELGETLHVADEANVTAYDGYLGVAIETGAIADADPALELEHTFNGTGEDVTVTTGPSETLAAPEPANITMDAELDDTIEAGDGVEPAVTITNEGDQTADVPIDYLIGGASLRLDVVTIEGGETYQSTYPVVGIHAAFGAGNFSQAIMAGSEMEQNTLTIQAAGDVTGTVTNAEGEPIEGVEIRLVDIDAGKNIAQPTTDENGTFHVDVGDRAPTEWYMTVEHPQYGLEEVGTPFAGVPSTTDGSEQVIDVEMAAGATYTVPVDGGQPTPIGFPGDTEGTVGDVLPDDTEGVVWAFDSATDEWTRVAADDDIEPLDAMVVTTNDDQVAQIDFEGPAGEVDTPSPGEAQLDEGWNFIAPSQHADVSEVFDGSADPSSFLDVYDDAESPMTFAEDIDRPAFSLPGETVENATVNPFSGYFVYANDDGTIPSYVYDGATQSETNDILNIDTETIDGTVVGEISGEPIETATVGLDTTTLGTFTNTNGEYVVEEVPAGTEQTVFAEASGYQTETVTATAGDEGIEFSLLETTYFTHNSSDVPDAVGQGEEFTVTAEIDNDGAESGDAEIQLRIGQNVTADEGTILQDDETFVVDVVEQEIGANETGTVELTEEIRSFHPTGEQNVAIVTDDEIAEVGTITIE</sequence>
<dbReference type="InterPro" id="IPR023827">
    <property type="entry name" value="Peptidase_S8_Asp-AS"/>
</dbReference>
<dbReference type="Pfam" id="PF13620">
    <property type="entry name" value="CarboxypepD_reg"/>
    <property type="match status" value="1"/>
</dbReference>
<dbReference type="Gene3D" id="3.40.50.200">
    <property type="entry name" value="Peptidase S8/S53 domain"/>
    <property type="match status" value="1"/>
</dbReference>
<gene>
    <name evidence="10" type="ORF">C479_07693</name>
</gene>
<keyword evidence="3 6" id="KW-0378">Hydrolase</keyword>
<evidence type="ECO:0000259" key="9">
    <source>
        <dbReference type="Pfam" id="PF00082"/>
    </source>
</evidence>
<reference evidence="10 11" key="1">
    <citation type="journal article" date="2014" name="PLoS Genet.">
        <title>Phylogenetically driven sequencing of extremely halophilic archaea reveals strategies for static and dynamic osmo-response.</title>
        <authorList>
            <person name="Becker E.A."/>
            <person name="Seitzer P.M."/>
            <person name="Tritt A."/>
            <person name="Larsen D."/>
            <person name="Krusor M."/>
            <person name="Yao A.I."/>
            <person name="Wu D."/>
            <person name="Madern D."/>
            <person name="Eisen J.A."/>
            <person name="Darling A.E."/>
            <person name="Facciotti M.T."/>
        </authorList>
    </citation>
    <scope>NUCLEOTIDE SEQUENCE [LARGE SCALE GENOMIC DNA]</scope>
    <source>
        <strain evidence="10 11">JCM 14624</strain>
    </source>
</reference>
<dbReference type="Gene3D" id="2.60.40.1120">
    <property type="entry name" value="Carboxypeptidase-like, regulatory domain"/>
    <property type="match status" value="3"/>
</dbReference>
<organism evidence="10 11">
    <name type="scientific">Halovivax asiaticus JCM 14624</name>
    <dbReference type="NCBI Taxonomy" id="1227490"/>
    <lineage>
        <taxon>Archaea</taxon>
        <taxon>Methanobacteriati</taxon>
        <taxon>Methanobacteriota</taxon>
        <taxon>Stenosarchaea group</taxon>
        <taxon>Halobacteria</taxon>
        <taxon>Halobacteriales</taxon>
        <taxon>Natrialbaceae</taxon>
        <taxon>Halovivax</taxon>
    </lineage>
</organism>
<feature type="active site" description="Charge relay system" evidence="5 6">
    <location>
        <position position="257"/>
    </location>
</feature>
<dbReference type="GO" id="GO:0006508">
    <property type="term" value="P:proteolysis"/>
    <property type="evidence" value="ECO:0007669"/>
    <property type="project" value="UniProtKB-KW"/>
</dbReference>
<dbReference type="STRING" id="1227490.C479_07693"/>
<evidence type="ECO:0000256" key="5">
    <source>
        <dbReference type="PIRSR" id="PIRSR615500-1"/>
    </source>
</evidence>
<dbReference type="InterPro" id="IPR008969">
    <property type="entry name" value="CarboxyPept-like_regulatory"/>
</dbReference>
<dbReference type="PANTHER" id="PTHR43806">
    <property type="entry name" value="PEPTIDASE S8"/>
    <property type="match status" value="1"/>
</dbReference>
<feature type="region of interest" description="Disordered" evidence="8">
    <location>
        <begin position="153"/>
        <end position="185"/>
    </location>
</feature>
<keyword evidence="4 6" id="KW-0720">Serine protease</keyword>
<evidence type="ECO:0000256" key="8">
    <source>
        <dbReference type="SAM" id="MobiDB-lite"/>
    </source>
</evidence>
<dbReference type="InterPro" id="IPR015500">
    <property type="entry name" value="Peptidase_S8_subtilisin-rel"/>
</dbReference>
<dbReference type="InterPro" id="IPR022398">
    <property type="entry name" value="Peptidase_S8_His-AS"/>
</dbReference>
<comment type="similarity">
    <text evidence="1 6 7">Belongs to the peptidase S8 family.</text>
</comment>
<dbReference type="GO" id="GO:0004252">
    <property type="term" value="F:serine-type endopeptidase activity"/>
    <property type="evidence" value="ECO:0007669"/>
    <property type="project" value="UniProtKB-UniRule"/>
</dbReference>
<evidence type="ECO:0000256" key="6">
    <source>
        <dbReference type="PROSITE-ProRule" id="PRU01240"/>
    </source>
</evidence>
<proteinExistence type="inferred from homology"/>
<dbReference type="InterPro" id="IPR023828">
    <property type="entry name" value="Peptidase_S8_Ser-AS"/>
</dbReference>
<dbReference type="Pfam" id="PF00082">
    <property type="entry name" value="Peptidase_S8"/>
    <property type="match status" value="1"/>
</dbReference>
<feature type="active site" description="Charge relay system" evidence="5 6">
    <location>
        <position position="429"/>
    </location>
</feature>
<evidence type="ECO:0000256" key="4">
    <source>
        <dbReference type="ARBA" id="ARBA00022825"/>
    </source>
</evidence>
<keyword evidence="11" id="KW-1185">Reference proteome</keyword>
<dbReference type="InterPro" id="IPR050131">
    <property type="entry name" value="Peptidase_S8_subtilisin-like"/>
</dbReference>
<dbReference type="PROSITE" id="PS00137">
    <property type="entry name" value="SUBTILASE_HIS"/>
    <property type="match status" value="1"/>
</dbReference>
<evidence type="ECO:0000256" key="7">
    <source>
        <dbReference type="RuleBase" id="RU003355"/>
    </source>
</evidence>
<evidence type="ECO:0000313" key="10">
    <source>
        <dbReference type="EMBL" id="ELZ10676.1"/>
    </source>
</evidence>
<dbReference type="PANTHER" id="PTHR43806:SF11">
    <property type="entry name" value="CEREVISIN-RELATED"/>
    <property type="match status" value="1"/>
</dbReference>
<dbReference type="PRINTS" id="PR00723">
    <property type="entry name" value="SUBTILISIN"/>
</dbReference>
<accession>M0BIG3</accession>
<protein>
    <submittedName>
        <fullName evidence="10">Subtilisin-like serine protease</fullName>
    </submittedName>
</protein>
<dbReference type="EMBL" id="AOIQ01000014">
    <property type="protein sequence ID" value="ELZ10676.1"/>
    <property type="molecule type" value="Genomic_DNA"/>
</dbReference>
<dbReference type="PROSITE" id="PS51892">
    <property type="entry name" value="SUBTILASE"/>
    <property type="match status" value="1"/>
</dbReference>
<dbReference type="PATRIC" id="fig|1227490.4.peg.1559"/>
<evidence type="ECO:0000256" key="2">
    <source>
        <dbReference type="ARBA" id="ARBA00022670"/>
    </source>
</evidence>
<evidence type="ECO:0000256" key="3">
    <source>
        <dbReference type="ARBA" id="ARBA00022801"/>
    </source>
</evidence>
<name>M0BIG3_9EURY</name>
<feature type="domain" description="Peptidase S8/S53" evidence="9">
    <location>
        <begin position="209"/>
        <end position="487"/>
    </location>
</feature>
<keyword evidence="2 6" id="KW-0645">Protease</keyword>
<feature type="compositionally biased region" description="Basic and acidic residues" evidence="8">
    <location>
        <begin position="169"/>
        <end position="182"/>
    </location>
</feature>
<evidence type="ECO:0000313" key="11">
    <source>
        <dbReference type="Proteomes" id="UP000011560"/>
    </source>
</evidence>
<dbReference type="SUPFAM" id="SSF52743">
    <property type="entry name" value="Subtilisin-like"/>
    <property type="match status" value="1"/>
</dbReference>
<dbReference type="PROSITE" id="PS00136">
    <property type="entry name" value="SUBTILASE_ASP"/>
    <property type="match status" value="1"/>
</dbReference>
<feature type="active site" description="Charge relay system" evidence="5 6">
    <location>
        <position position="218"/>
    </location>
</feature>
<dbReference type="InterPro" id="IPR036852">
    <property type="entry name" value="Peptidase_S8/S53_dom_sf"/>
</dbReference>
<dbReference type="InterPro" id="IPR000209">
    <property type="entry name" value="Peptidase_S8/S53_dom"/>
</dbReference>
<evidence type="ECO:0000256" key="1">
    <source>
        <dbReference type="ARBA" id="ARBA00011073"/>
    </source>
</evidence>
<comment type="caution">
    <text evidence="10">The sequence shown here is derived from an EMBL/GenBank/DDBJ whole genome shotgun (WGS) entry which is preliminary data.</text>
</comment>
<dbReference type="PROSITE" id="PS00138">
    <property type="entry name" value="SUBTILASE_SER"/>
    <property type="match status" value="1"/>
</dbReference>
<dbReference type="Proteomes" id="UP000011560">
    <property type="component" value="Unassembled WGS sequence"/>
</dbReference>